<dbReference type="InterPro" id="IPR012328">
    <property type="entry name" value="Chalcone/stilbene_synt_C"/>
</dbReference>
<evidence type="ECO:0000256" key="1">
    <source>
        <dbReference type="ARBA" id="ARBA00005531"/>
    </source>
</evidence>
<keyword evidence="2 3" id="KW-0808">Transferase</keyword>
<dbReference type="PIRSF" id="PIRSF000451">
    <property type="entry name" value="PKS_III"/>
    <property type="match status" value="1"/>
</dbReference>
<evidence type="ECO:0000313" key="7">
    <source>
        <dbReference type="Proteomes" id="UP001303473"/>
    </source>
</evidence>
<dbReference type="PANTHER" id="PTHR11877">
    <property type="entry name" value="HYDROXYMETHYLGLUTARYL-COA SYNTHASE"/>
    <property type="match status" value="1"/>
</dbReference>
<dbReference type="InterPro" id="IPR011141">
    <property type="entry name" value="Polyketide_synthase_type-III"/>
</dbReference>
<keyword evidence="3" id="KW-0012">Acyltransferase</keyword>
<dbReference type="SUPFAM" id="SSF53901">
    <property type="entry name" value="Thiolase-like"/>
    <property type="match status" value="1"/>
</dbReference>
<sequence>MWSRERRSTTPVSIDENLLKTPAEPPAAVIEAIATGNPESFKSQSEAAGEVAALFGADSPHSARIPRLYAKTRIDRRHMAVNPLTEDFDRSASIRPRMDNFLKHAGPLAVDVASRALSGAGIVSPENEIGLLVMVTSTGFIAPGVDVAVMKGCGLSDSVGRVVINFMGCAAAMNGLRTASDFACAHPESKALVVCVELSSVNGVFKPDINDVVISSLFGDGCAAIVVGSTHSASQQQQQQQQQPTLAPGKIIIRKCFSKLVRGTEEGIILGVNADGITCELSPKLPNYINAGVGPVLDEILAANGLTKADIDLWAIHPGGPKIIEESLKSLQLPDEVAAISWEMLSRYGNMLSVSLPFVLKRMAAEAKEKRPVSTGVAFSFGPGITVEGILFEVVGN</sequence>
<evidence type="ECO:0000256" key="2">
    <source>
        <dbReference type="ARBA" id="ARBA00022679"/>
    </source>
</evidence>
<evidence type="ECO:0000259" key="5">
    <source>
        <dbReference type="Pfam" id="PF02797"/>
    </source>
</evidence>
<organism evidence="6 7">
    <name type="scientific">Diplogelasinospora grovesii</name>
    <dbReference type="NCBI Taxonomy" id="303347"/>
    <lineage>
        <taxon>Eukaryota</taxon>
        <taxon>Fungi</taxon>
        <taxon>Dikarya</taxon>
        <taxon>Ascomycota</taxon>
        <taxon>Pezizomycotina</taxon>
        <taxon>Sordariomycetes</taxon>
        <taxon>Sordariomycetidae</taxon>
        <taxon>Sordariales</taxon>
        <taxon>Diplogelasinosporaceae</taxon>
        <taxon>Diplogelasinospora</taxon>
    </lineage>
</organism>
<dbReference type="Proteomes" id="UP001303473">
    <property type="component" value="Unassembled WGS sequence"/>
</dbReference>
<comment type="caution">
    <text evidence="6">The sequence shown here is derived from an EMBL/GenBank/DDBJ whole genome shotgun (WGS) entry which is preliminary data.</text>
</comment>
<dbReference type="PANTHER" id="PTHR11877:SF46">
    <property type="entry name" value="TYPE III POLYKETIDE SYNTHASE A"/>
    <property type="match status" value="1"/>
</dbReference>
<dbReference type="GO" id="GO:0030639">
    <property type="term" value="P:polyketide biosynthetic process"/>
    <property type="evidence" value="ECO:0007669"/>
    <property type="project" value="TreeGrafter"/>
</dbReference>
<dbReference type="GO" id="GO:0016747">
    <property type="term" value="F:acyltransferase activity, transferring groups other than amino-acyl groups"/>
    <property type="evidence" value="ECO:0007669"/>
    <property type="project" value="InterPro"/>
</dbReference>
<dbReference type="Gene3D" id="3.40.47.10">
    <property type="match status" value="2"/>
</dbReference>
<protein>
    <submittedName>
        <fullName evidence="6">Alpha-pyrone synthesis polyketide synthase-like Pks18</fullName>
    </submittedName>
</protein>
<name>A0AAN6MYE3_9PEZI</name>
<dbReference type="EMBL" id="MU853935">
    <property type="protein sequence ID" value="KAK3935186.1"/>
    <property type="molecule type" value="Genomic_DNA"/>
</dbReference>
<dbReference type="CDD" id="cd00831">
    <property type="entry name" value="CHS_like"/>
    <property type="match status" value="1"/>
</dbReference>
<evidence type="ECO:0000313" key="6">
    <source>
        <dbReference type="EMBL" id="KAK3935186.1"/>
    </source>
</evidence>
<dbReference type="AlphaFoldDB" id="A0AAN6MYE3"/>
<accession>A0AAN6MYE3</accession>
<dbReference type="Pfam" id="PF02797">
    <property type="entry name" value="Chal_sti_synt_C"/>
    <property type="match status" value="1"/>
</dbReference>
<dbReference type="InterPro" id="IPR001099">
    <property type="entry name" value="Chalcone/stilbene_synt_N"/>
</dbReference>
<reference evidence="7" key="1">
    <citation type="journal article" date="2023" name="Mol. Phylogenet. Evol.">
        <title>Genome-scale phylogeny and comparative genomics of the fungal order Sordariales.</title>
        <authorList>
            <person name="Hensen N."/>
            <person name="Bonometti L."/>
            <person name="Westerberg I."/>
            <person name="Brannstrom I.O."/>
            <person name="Guillou S."/>
            <person name="Cros-Aarteil S."/>
            <person name="Calhoun S."/>
            <person name="Haridas S."/>
            <person name="Kuo A."/>
            <person name="Mondo S."/>
            <person name="Pangilinan J."/>
            <person name="Riley R."/>
            <person name="LaButti K."/>
            <person name="Andreopoulos B."/>
            <person name="Lipzen A."/>
            <person name="Chen C."/>
            <person name="Yan M."/>
            <person name="Daum C."/>
            <person name="Ng V."/>
            <person name="Clum A."/>
            <person name="Steindorff A."/>
            <person name="Ohm R.A."/>
            <person name="Martin F."/>
            <person name="Silar P."/>
            <person name="Natvig D.O."/>
            <person name="Lalanne C."/>
            <person name="Gautier V."/>
            <person name="Ament-Velasquez S.L."/>
            <person name="Kruys A."/>
            <person name="Hutchinson M.I."/>
            <person name="Powell A.J."/>
            <person name="Barry K."/>
            <person name="Miller A.N."/>
            <person name="Grigoriev I.V."/>
            <person name="Debuchy R."/>
            <person name="Gladieux P."/>
            <person name="Hiltunen Thoren M."/>
            <person name="Johannesson H."/>
        </authorList>
    </citation>
    <scope>NUCLEOTIDE SEQUENCE [LARGE SCALE GENOMIC DNA]</scope>
    <source>
        <strain evidence="7">CBS 340.73</strain>
    </source>
</reference>
<evidence type="ECO:0000256" key="3">
    <source>
        <dbReference type="RuleBase" id="RU003633"/>
    </source>
</evidence>
<keyword evidence="7" id="KW-1185">Reference proteome</keyword>
<comment type="similarity">
    <text evidence="1 3">Belongs to the thiolase-like superfamily. Chalcone/stilbene synthases family.</text>
</comment>
<proteinExistence type="inferred from homology"/>
<evidence type="ECO:0000259" key="4">
    <source>
        <dbReference type="Pfam" id="PF00195"/>
    </source>
</evidence>
<feature type="domain" description="Chalcone/stilbene synthase N-terminal" evidence="4">
    <location>
        <begin position="27"/>
        <end position="229"/>
    </location>
</feature>
<feature type="domain" description="Chalcone/stilbene synthase C-terminal" evidence="5">
    <location>
        <begin position="259"/>
        <end position="394"/>
    </location>
</feature>
<dbReference type="InterPro" id="IPR016039">
    <property type="entry name" value="Thiolase-like"/>
</dbReference>
<dbReference type="Pfam" id="PF00195">
    <property type="entry name" value="Chal_sti_synt_N"/>
    <property type="match status" value="1"/>
</dbReference>
<gene>
    <name evidence="6" type="ORF">QBC46DRAFT_367734</name>
</gene>